<proteinExistence type="predicted"/>
<dbReference type="OrthoDB" id="6134459at2759"/>
<evidence type="ECO:0000256" key="2">
    <source>
        <dbReference type="SAM" id="SignalP"/>
    </source>
</evidence>
<dbReference type="AlphaFoldDB" id="A0A8S3Q0I8"/>
<sequence>MSIMTYNTVIIIFLLLLFFKHAFVHASDIKIRSVERRDVDSGNNTSENNRSTDFTRSKENSMNRETTILSDSHQFSYQTSISPNAALILSEPCYPFGTCELTQTMKKQYCNCDKQCLQFKDCCHDIKYDEHLNSVYTPYYHCYKDSNDEYTGVFAVTECPDTEVNTTVTLLCQSNDLMNVGPCVVNNNIIFKNKYCAFCHNITLYDTFDLEIHLNEVDPSMLQENISRSERMDSFLKTAKAIN</sequence>
<gene>
    <name evidence="3" type="ORF">MEDL_5174</name>
</gene>
<feature type="region of interest" description="Disordered" evidence="1">
    <location>
        <begin position="37"/>
        <end position="62"/>
    </location>
</feature>
<name>A0A8S3Q0I8_MYTED</name>
<feature type="chain" id="PRO_5035813073" description="SMB domain-containing protein" evidence="2">
    <location>
        <begin position="27"/>
        <end position="243"/>
    </location>
</feature>
<dbReference type="PANTHER" id="PTHR45902:SF1">
    <property type="entry name" value="LATROPHILIN RECEPTOR-LIKE PROTEIN A"/>
    <property type="match status" value="1"/>
</dbReference>
<feature type="signal peptide" evidence="2">
    <location>
        <begin position="1"/>
        <end position="26"/>
    </location>
</feature>
<keyword evidence="2" id="KW-0732">Signal</keyword>
<keyword evidence="4" id="KW-1185">Reference proteome</keyword>
<evidence type="ECO:0008006" key="5">
    <source>
        <dbReference type="Google" id="ProtNLM"/>
    </source>
</evidence>
<dbReference type="Proteomes" id="UP000683360">
    <property type="component" value="Unassembled WGS sequence"/>
</dbReference>
<reference evidence="3" key="1">
    <citation type="submission" date="2021-03" db="EMBL/GenBank/DDBJ databases">
        <authorList>
            <person name="Bekaert M."/>
        </authorList>
    </citation>
    <scope>NUCLEOTIDE SEQUENCE</scope>
</reference>
<evidence type="ECO:0000313" key="4">
    <source>
        <dbReference type="Proteomes" id="UP000683360"/>
    </source>
</evidence>
<dbReference type="EMBL" id="CAJPWZ010000305">
    <property type="protein sequence ID" value="CAG2189834.1"/>
    <property type="molecule type" value="Genomic_DNA"/>
</dbReference>
<evidence type="ECO:0000313" key="3">
    <source>
        <dbReference type="EMBL" id="CAG2189834.1"/>
    </source>
</evidence>
<feature type="compositionally biased region" description="Basic and acidic residues" evidence="1">
    <location>
        <begin position="53"/>
        <end position="62"/>
    </location>
</feature>
<comment type="caution">
    <text evidence="3">The sequence shown here is derived from an EMBL/GenBank/DDBJ whole genome shotgun (WGS) entry which is preliminary data.</text>
</comment>
<dbReference type="InterPro" id="IPR053231">
    <property type="entry name" value="GPCR_LN-TM7"/>
</dbReference>
<dbReference type="PANTHER" id="PTHR45902">
    <property type="entry name" value="LATROPHILIN RECEPTOR-LIKE PROTEIN A"/>
    <property type="match status" value="1"/>
</dbReference>
<evidence type="ECO:0000256" key="1">
    <source>
        <dbReference type="SAM" id="MobiDB-lite"/>
    </source>
</evidence>
<accession>A0A8S3Q0I8</accession>
<feature type="compositionally biased region" description="Polar residues" evidence="1">
    <location>
        <begin position="41"/>
        <end position="52"/>
    </location>
</feature>
<organism evidence="3 4">
    <name type="scientific">Mytilus edulis</name>
    <name type="common">Blue mussel</name>
    <dbReference type="NCBI Taxonomy" id="6550"/>
    <lineage>
        <taxon>Eukaryota</taxon>
        <taxon>Metazoa</taxon>
        <taxon>Spiralia</taxon>
        <taxon>Lophotrochozoa</taxon>
        <taxon>Mollusca</taxon>
        <taxon>Bivalvia</taxon>
        <taxon>Autobranchia</taxon>
        <taxon>Pteriomorphia</taxon>
        <taxon>Mytilida</taxon>
        <taxon>Mytiloidea</taxon>
        <taxon>Mytilidae</taxon>
        <taxon>Mytilinae</taxon>
        <taxon>Mytilus</taxon>
    </lineage>
</organism>
<protein>
    <recommendedName>
        <fullName evidence="5">SMB domain-containing protein</fullName>
    </recommendedName>
</protein>